<evidence type="ECO:0000256" key="4">
    <source>
        <dbReference type="ARBA" id="ARBA00022989"/>
    </source>
</evidence>
<comment type="subcellular location">
    <subcellularLocation>
        <location evidence="1">Endomembrane system</location>
        <topology evidence="1">Multi-pass membrane protein</topology>
    </subcellularLocation>
</comment>
<evidence type="ECO:0000256" key="2">
    <source>
        <dbReference type="ARBA" id="ARBA00022516"/>
    </source>
</evidence>
<keyword evidence="11" id="KW-0489">Methyltransferase</keyword>
<keyword evidence="5" id="KW-0443">Lipid metabolism</keyword>
<feature type="signal peptide" evidence="10">
    <location>
        <begin position="1"/>
        <end position="19"/>
    </location>
</feature>
<dbReference type="InterPro" id="IPR052527">
    <property type="entry name" value="Metal_cation-efflux_comp"/>
</dbReference>
<feature type="transmembrane region" description="Helical" evidence="9">
    <location>
        <begin position="169"/>
        <end position="196"/>
    </location>
</feature>
<protein>
    <submittedName>
        <fullName evidence="11">Isoprenylcysteine carboxyl methyltransferase (ICMT) family</fullName>
    </submittedName>
</protein>
<dbReference type="EMBL" id="CAICTM010002769">
    <property type="protein sequence ID" value="CAB9530172.1"/>
    <property type="molecule type" value="Genomic_DNA"/>
</dbReference>
<dbReference type="OrthoDB" id="206739at2759"/>
<keyword evidence="6 9" id="KW-0472">Membrane</keyword>
<reference evidence="11" key="1">
    <citation type="submission" date="2020-06" db="EMBL/GenBank/DDBJ databases">
        <authorList>
            <consortium name="Plant Systems Biology data submission"/>
        </authorList>
    </citation>
    <scope>NUCLEOTIDE SEQUENCE</scope>
    <source>
        <strain evidence="11">D6</strain>
    </source>
</reference>
<sequence length="239" mass="26164">MMIKFLATLALALAPTGFAFVAPTGKAPSIKPKSSINDQDPVFPNEKKDDKFDMDNILANVPEVSFSFDIETIKDNLMDGTVGERGEAFAAAQFALLGCIVFGGIPFVGDYMMILLGPCLMLAGVLSIILSISDLGSNNLSPWVVPSKDGQLVQDGIFSKLRHPQYAGFLAAMAGFSIVTGSASRLLLTAFLYYVLSEMVENEEKELSKKFPEYEDYKKKVPGKFFPDEIAQQLPWNQE</sequence>
<dbReference type="PANTHER" id="PTHR43847:SF1">
    <property type="entry name" value="BLL3993 PROTEIN"/>
    <property type="match status" value="1"/>
</dbReference>
<keyword evidence="2" id="KW-0444">Lipid biosynthesis</keyword>
<evidence type="ECO:0000256" key="10">
    <source>
        <dbReference type="SAM" id="SignalP"/>
    </source>
</evidence>
<dbReference type="InterPro" id="IPR007318">
    <property type="entry name" value="Phopholipid_MeTrfase"/>
</dbReference>
<keyword evidence="8" id="KW-1208">Phospholipid metabolism</keyword>
<organism evidence="11 12">
    <name type="scientific">Seminavis robusta</name>
    <dbReference type="NCBI Taxonomy" id="568900"/>
    <lineage>
        <taxon>Eukaryota</taxon>
        <taxon>Sar</taxon>
        <taxon>Stramenopiles</taxon>
        <taxon>Ochrophyta</taxon>
        <taxon>Bacillariophyta</taxon>
        <taxon>Bacillariophyceae</taxon>
        <taxon>Bacillariophycidae</taxon>
        <taxon>Naviculales</taxon>
        <taxon>Naviculaceae</taxon>
        <taxon>Seminavis</taxon>
    </lineage>
</organism>
<keyword evidence="3 9" id="KW-0812">Transmembrane</keyword>
<evidence type="ECO:0000256" key="3">
    <source>
        <dbReference type="ARBA" id="ARBA00022692"/>
    </source>
</evidence>
<evidence type="ECO:0000256" key="7">
    <source>
        <dbReference type="ARBA" id="ARBA00023209"/>
    </source>
</evidence>
<proteinExistence type="predicted"/>
<dbReference type="GO" id="GO:0032259">
    <property type="term" value="P:methylation"/>
    <property type="evidence" value="ECO:0007669"/>
    <property type="project" value="UniProtKB-KW"/>
</dbReference>
<dbReference type="PANTHER" id="PTHR43847">
    <property type="entry name" value="BLL3993 PROTEIN"/>
    <property type="match status" value="1"/>
</dbReference>
<evidence type="ECO:0000256" key="6">
    <source>
        <dbReference type="ARBA" id="ARBA00023136"/>
    </source>
</evidence>
<keyword evidence="7" id="KW-0594">Phospholipid biosynthesis</keyword>
<dbReference type="GO" id="GO:0012505">
    <property type="term" value="C:endomembrane system"/>
    <property type="evidence" value="ECO:0007669"/>
    <property type="project" value="UniProtKB-SubCell"/>
</dbReference>
<dbReference type="Pfam" id="PF04191">
    <property type="entry name" value="PEMT"/>
    <property type="match status" value="1"/>
</dbReference>
<dbReference type="Proteomes" id="UP001153069">
    <property type="component" value="Unassembled WGS sequence"/>
</dbReference>
<keyword evidence="11" id="KW-0808">Transferase</keyword>
<gene>
    <name evidence="11" type="ORF">SEMRO_2771_G336740.1</name>
</gene>
<dbReference type="AlphaFoldDB" id="A0A9N8HYA6"/>
<evidence type="ECO:0000313" key="11">
    <source>
        <dbReference type="EMBL" id="CAB9530172.1"/>
    </source>
</evidence>
<evidence type="ECO:0000256" key="8">
    <source>
        <dbReference type="ARBA" id="ARBA00023264"/>
    </source>
</evidence>
<feature type="transmembrane region" description="Helical" evidence="9">
    <location>
        <begin position="115"/>
        <end position="133"/>
    </location>
</feature>
<dbReference type="PROSITE" id="PS50244">
    <property type="entry name" value="S5A_REDUCTASE"/>
    <property type="match status" value="1"/>
</dbReference>
<comment type="caution">
    <text evidence="11">The sequence shown here is derived from an EMBL/GenBank/DDBJ whole genome shotgun (WGS) entry which is preliminary data.</text>
</comment>
<evidence type="ECO:0000313" key="12">
    <source>
        <dbReference type="Proteomes" id="UP001153069"/>
    </source>
</evidence>
<dbReference type="GO" id="GO:0008654">
    <property type="term" value="P:phospholipid biosynthetic process"/>
    <property type="evidence" value="ECO:0007669"/>
    <property type="project" value="UniProtKB-KW"/>
</dbReference>
<keyword evidence="10" id="KW-0732">Signal</keyword>
<evidence type="ECO:0000256" key="5">
    <source>
        <dbReference type="ARBA" id="ARBA00023098"/>
    </source>
</evidence>
<keyword evidence="4 9" id="KW-1133">Transmembrane helix</keyword>
<dbReference type="Gene3D" id="1.20.120.1630">
    <property type="match status" value="1"/>
</dbReference>
<feature type="chain" id="PRO_5040460279" evidence="10">
    <location>
        <begin position="20"/>
        <end position="239"/>
    </location>
</feature>
<evidence type="ECO:0000256" key="9">
    <source>
        <dbReference type="SAM" id="Phobius"/>
    </source>
</evidence>
<dbReference type="GO" id="GO:0008168">
    <property type="term" value="F:methyltransferase activity"/>
    <property type="evidence" value="ECO:0007669"/>
    <property type="project" value="UniProtKB-KW"/>
</dbReference>
<name>A0A9N8HYA6_9STRA</name>
<accession>A0A9N8HYA6</accession>
<feature type="transmembrane region" description="Helical" evidence="9">
    <location>
        <begin position="88"/>
        <end position="108"/>
    </location>
</feature>
<evidence type="ECO:0000256" key="1">
    <source>
        <dbReference type="ARBA" id="ARBA00004127"/>
    </source>
</evidence>
<keyword evidence="12" id="KW-1185">Reference proteome</keyword>